<feature type="domain" description="L-arabinose isomerase C-terminal" evidence="6">
    <location>
        <begin position="333"/>
        <end position="471"/>
    </location>
</feature>
<name>A0A3P8M115_RAOTE</name>
<evidence type="ECO:0000313" key="8">
    <source>
        <dbReference type="Proteomes" id="UP000274346"/>
    </source>
</evidence>
<dbReference type="CDD" id="cd00578">
    <property type="entry name" value="L-fuc_L-ara-isomerases"/>
    <property type="match status" value="1"/>
</dbReference>
<dbReference type="GO" id="GO:0019569">
    <property type="term" value="P:L-arabinose catabolic process to D-xylulose 5-phosphate"/>
    <property type="evidence" value="ECO:0007669"/>
    <property type="project" value="TreeGrafter"/>
</dbReference>
<dbReference type="KEGG" id="rtg:NCTC13098_00629"/>
<dbReference type="PANTHER" id="PTHR38464:SF1">
    <property type="entry name" value="L-ARABINOSE ISOMERASE"/>
    <property type="match status" value="1"/>
</dbReference>
<dbReference type="GO" id="GO:0046872">
    <property type="term" value="F:metal ion binding"/>
    <property type="evidence" value="ECO:0007669"/>
    <property type="project" value="UniProtKB-KW"/>
</dbReference>
<dbReference type="EMBL" id="LR131271">
    <property type="protein sequence ID" value="VDR24343.1"/>
    <property type="molecule type" value="Genomic_DNA"/>
</dbReference>
<evidence type="ECO:0000256" key="5">
    <source>
        <dbReference type="ARBA" id="ARBA00023277"/>
    </source>
</evidence>
<evidence type="ECO:0000313" key="7">
    <source>
        <dbReference type="EMBL" id="VDR24343.1"/>
    </source>
</evidence>
<dbReference type="InterPro" id="IPR024664">
    <property type="entry name" value="Ara_Isoase_C"/>
</dbReference>
<reference evidence="7 8" key="1">
    <citation type="submission" date="2018-12" db="EMBL/GenBank/DDBJ databases">
        <authorList>
            <consortium name="Pathogen Informatics"/>
        </authorList>
    </citation>
    <scope>NUCLEOTIDE SEQUENCE [LARGE SCALE GENOMIC DNA]</scope>
    <source>
        <strain evidence="7 8">NCTC13098</strain>
    </source>
</reference>
<sequence length="477" mass="52126">MNTPVVLNAALFGIGLNTYWPQFSGLEQRLLGYLQEIEGQLCAPSLDIINGGLVDSLEKSDALARRLRQFSPDVIVIAISTYALSSTVLPLVQQFSVPVLILALQPERSLPYSVIRDLPDRGARTGEWLAHCQACSAPELANVFNRAGIRWEMIVGALHNDPHVWRETGAWLTALTLKKQLAQTQIGVLGHYYNGMYDVYSNMTNLSAKLGVRFLPLEMCELLSWREQVSARQIEEKLREIKEKLVIDEGCDERELLRATHTAVALDGLVRENKLHALAYYYEGTPGSAHENIVTSLILGNTLLTGRDIPVAGEYEVKNVIAMKILSLLGAGGSFAEPYGIDFDDDVVLWGHDGPAHPAMAEGEVRLVPLPVYHGKPGKGISIQMSVRNGPVTFLSVVEDVNNRVILQYAEGESLAGEVLDIGNTNSRYRFACGARAFTESWSRGGAAHHCAIGIGHHGATLEKLAGLLGVTATRIV</sequence>
<dbReference type="GO" id="GO:0005829">
    <property type="term" value="C:cytosol"/>
    <property type="evidence" value="ECO:0007669"/>
    <property type="project" value="TreeGrafter"/>
</dbReference>
<keyword evidence="1" id="KW-0479">Metal-binding</keyword>
<keyword evidence="2" id="KW-0054">Arabinose catabolism</keyword>
<dbReference type="SUPFAM" id="SSF50443">
    <property type="entry name" value="FucI/AraA C-terminal domain-like"/>
    <property type="match status" value="1"/>
</dbReference>
<dbReference type="Pfam" id="PF11762">
    <property type="entry name" value="Arabinose_Iso_C"/>
    <property type="match status" value="1"/>
</dbReference>
<evidence type="ECO:0000256" key="2">
    <source>
        <dbReference type="ARBA" id="ARBA00022935"/>
    </source>
</evidence>
<protein>
    <submittedName>
        <fullName evidence="7">L-arabinose isomerase</fullName>
    </submittedName>
</protein>
<accession>A0A3P8M115</accession>
<evidence type="ECO:0000256" key="1">
    <source>
        <dbReference type="ARBA" id="ARBA00022723"/>
    </source>
</evidence>
<dbReference type="InterPro" id="IPR009015">
    <property type="entry name" value="Fucose_isomerase_N/cen_sf"/>
</dbReference>
<evidence type="ECO:0000259" key="6">
    <source>
        <dbReference type="Pfam" id="PF11762"/>
    </source>
</evidence>
<dbReference type="PANTHER" id="PTHR38464">
    <property type="entry name" value="L-ARABINOSE ISOMERASE"/>
    <property type="match status" value="1"/>
</dbReference>
<keyword evidence="4 7" id="KW-0413">Isomerase</keyword>
<keyword evidence="5" id="KW-0119">Carbohydrate metabolism</keyword>
<evidence type="ECO:0000256" key="4">
    <source>
        <dbReference type="ARBA" id="ARBA00023235"/>
    </source>
</evidence>
<proteinExistence type="predicted"/>
<dbReference type="Proteomes" id="UP000274346">
    <property type="component" value="Chromosome"/>
</dbReference>
<dbReference type="InterPro" id="IPR004216">
    <property type="entry name" value="Fuc/Ara_isomerase_C"/>
</dbReference>
<dbReference type="InterPro" id="IPR003762">
    <property type="entry name" value="Lara_isomerase"/>
</dbReference>
<organism evidence="7 8">
    <name type="scientific">Raoultella terrigena</name>
    <name type="common">Klebsiella terrigena</name>
    <dbReference type="NCBI Taxonomy" id="577"/>
    <lineage>
        <taxon>Bacteria</taxon>
        <taxon>Pseudomonadati</taxon>
        <taxon>Pseudomonadota</taxon>
        <taxon>Gammaproteobacteria</taxon>
        <taxon>Enterobacterales</taxon>
        <taxon>Enterobacteriaceae</taxon>
        <taxon>Klebsiella/Raoultella group</taxon>
        <taxon>Raoultella</taxon>
    </lineage>
</organism>
<dbReference type="GO" id="GO:0008733">
    <property type="term" value="F:L-arabinose isomerase activity"/>
    <property type="evidence" value="ECO:0007669"/>
    <property type="project" value="InterPro"/>
</dbReference>
<gene>
    <name evidence="7" type="ORF">NCTC13098_00629</name>
</gene>
<evidence type="ECO:0000256" key="3">
    <source>
        <dbReference type="ARBA" id="ARBA00023211"/>
    </source>
</evidence>
<keyword evidence="3" id="KW-0464">Manganese</keyword>
<dbReference type="AlphaFoldDB" id="A0A3P8M115"/>
<dbReference type="SUPFAM" id="SSF53743">
    <property type="entry name" value="FucI/AraA N-terminal and middle domains"/>
    <property type="match status" value="1"/>
</dbReference>